<comment type="caution">
    <text evidence="1">The sequence shown here is derived from an EMBL/GenBank/DDBJ whole genome shotgun (WGS) entry which is preliminary data.</text>
</comment>
<protein>
    <submittedName>
        <fullName evidence="1">Uncharacterized protein</fullName>
    </submittedName>
</protein>
<accession>A0A1F8F3E6</accession>
<reference evidence="1 2" key="1">
    <citation type="journal article" date="2016" name="Nat. Commun.">
        <title>Thousands of microbial genomes shed light on interconnected biogeochemical processes in an aquifer system.</title>
        <authorList>
            <person name="Anantharaman K."/>
            <person name="Brown C.T."/>
            <person name="Hug L.A."/>
            <person name="Sharon I."/>
            <person name="Castelle C.J."/>
            <person name="Probst A.J."/>
            <person name="Thomas B.C."/>
            <person name="Singh A."/>
            <person name="Wilkins M.J."/>
            <person name="Karaoz U."/>
            <person name="Brodie E.L."/>
            <person name="Williams K.H."/>
            <person name="Hubbard S.S."/>
            <person name="Banfield J.F."/>
        </authorList>
    </citation>
    <scope>NUCLEOTIDE SEQUENCE [LARGE SCALE GENOMIC DNA]</scope>
</reference>
<name>A0A1F8F3E6_9BACT</name>
<gene>
    <name evidence="1" type="ORF">A3B86_01780</name>
</gene>
<evidence type="ECO:0000313" key="1">
    <source>
        <dbReference type="EMBL" id="OGN07120.1"/>
    </source>
</evidence>
<dbReference type="Proteomes" id="UP000176834">
    <property type="component" value="Unassembled WGS sequence"/>
</dbReference>
<proteinExistence type="predicted"/>
<dbReference type="EMBL" id="MGJN01000009">
    <property type="protein sequence ID" value="OGN07120.1"/>
    <property type="molecule type" value="Genomic_DNA"/>
</dbReference>
<organism evidence="1 2">
    <name type="scientific">Candidatus Yanofskybacteria bacterium RIFCSPHIGHO2_02_FULL_38_22b</name>
    <dbReference type="NCBI Taxonomy" id="1802673"/>
    <lineage>
        <taxon>Bacteria</taxon>
        <taxon>Candidatus Yanofskyibacteriota</taxon>
    </lineage>
</organism>
<dbReference type="AlphaFoldDB" id="A0A1F8F3E6"/>
<sequence length="77" mass="9029">MSSEQPKIDQEDLKEEIKFKIEMIQRRIHALSDIGEKFDDPALEVEQDRLVLDANLEITGLQKLLASIMEDIKKREY</sequence>
<evidence type="ECO:0000313" key="2">
    <source>
        <dbReference type="Proteomes" id="UP000176834"/>
    </source>
</evidence>